<dbReference type="PROSITE" id="PS01124">
    <property type="entry name" value="HTH_ARAC_FAMILY_2"/>
    <property type="match status" value="1"/>
</dbReference>
<accession>A0A916TQ21</accession>
<dbReference type="PANTHER" id="PTHR11019">
    <property type="entry name" value="HTH-TYPE TRANSCRIPTIONAL REGULATOR NIMR"/>
    <property type="match status" value="1"/>
</dbReference>
<organism evidence="2 3">
    <name type="scientific">Novosphingobium endophyticum</name>
    <dbReference type="NCBI Taxonomy" id="1955250"/>
    <lineage>
        <taxon>Bacteria</taxon>
        <taxon>Pseudomonadati</taxon>
        <taxon>Pseudomonadota</taxon>
        <taxon>Alphaproteobacteria</taxon>
        <taxon>Sphingomonadales</taxon>
        <taxon>Sphingomonadaceae</taxon>
        <taxon>Novosphingobium</taxon>
    </lineage>
</organism>
<comment type="caution">
    <text evidence="2">The sequence shown here is derived from an EMBL/GenBank/DDBJ whole genome shotgun (WGS) entry which is preliminary data.</text>
</comment>
<evidence type="ECO:0000313" key="3">
    <source>
        <dbReference type="Proteomes" id="UP000608154"/>
    </source>
</evidence>
<dbReference type="EMBL" id="BMHK01000004">
    <property type="protein sequence ID" value="GGB93036.1"/>
    <property type="molecule type" value="Genomic_DNA"/>
</dbReference>
<reference evidence="2" key="1">
    <citation type="journal article" date="2014" name="Int. J. Syst. Evol. Microbiol.">
        <title>Complete genome sequence of Corynebacterium casei LMG S-19264T (=DSM 44701T), isolated from a smear-ripened cheese.</title>
        <authorList>
            <consortium name="US DOE Joint Genome Institute (JGI-PGF)"/>
            <person name="Walter F."/>
            <person name="Albersmeier A."/>
            <person name="Kalinowski J."/>
            <person name="Ruckert C."/>
        </authorList>
    </citation>
    <scope>NUCLEOTIDE SEQUENCE</scope>
    <source>
        <strain evidence="2">CGMCC 1.15095</strain>
    </source>
</reference>
<dbReference type="PANTHER" id="PTHR11019:SF199">
    <property type="entry name" value="HTH-TYPE TRANSCRIPTIONAL REGULATOR NIMR"/>
    <property type="match status" value="1"/>
</dbReference>
<dbReference type="Pfam" id="PF12833">
    <property type="entry name" value="HTH_18"/>
    <property type="match status" value="1"/>
</dbReference>
<evidence type="ECO:0000259" key="1">
    <source>
        <dbReference type="PROSITE" id="PS01124"/>
    </source>
</evidence>
<dbReference type="AlphaFoldDB" id="A0A916TQ21"/>
<name>A0A916TQ21_9SPHN</name>
<dbReference type="InterPro" id="IPR018060">
    <property type="entry name" value="HTH_AraC"/>
</dbReference>
<proteinExistence type="predicted"/>
<sequence>MFPGCRTSVKYMRLSPGLHRYFAGVFLLEIEVDGDGLVEDFVFPDWATFRFSHAPPAVANPGGSAQVGGCQFSVAGPRTQEIYLRTGSVRQWGAVIHPSGWAELIGEPADRYTNGLFDGRSTPAFEKFRPLAETLFGQEADPDGEFKRLTSFFEAVESVDDPAVDKIAKIHIALFDPEIETVAQLGDRVGLSRRTLERLCKRAFGFAPKMVLRRHRFMRSLARFTLDPSLKWIGAMDPTYHDQAQFVRDFHEFMGMTPTQYHQLAKPVSEPMMRERVLYLKERAREWVPDSAWPEDNRAA</sequence>
<dbReference type="GO" id="GO:0003700">
    <property type="term" value="F:DNA-binding transcription factor activity"/>
    <property type="evidence" value="ECO:0007669"/>
    <property type="project" value="InterPro"/>
</dbReference>
<dbReference type="SMART" id="SM00342">
    <property type="entry name" value="HTH_ARAC"/>
    <property type="match status" value="1"/>
</dbReference>
<gene>
    <name evidence="2" type="ORF">GCM10011494_09310</name>
</gene>
<dbReference type="GO" id="GO:0043565">
    <property type="term" value="F:sequence-specific DNA binding"/>
    <property type="evidence" value="ECO:0007669"/>
    <property type="project" value="InterPro"/>
</dbReference>
<keyword evidence="3" id="KW-1185">Reference proteome</keyword>
<protein>
    <recommendedName>
        <fullName evidence="1">HTH araC/xylS-type domain-containing protein</fullName>
    </recommendedName>
</protein>
<dbReference type="Gene3D" id="1.10.10.60">
    <property type="entry name" value="Homeodomain-like"/>
    <property type="match status" value="1"/>
</dbReference>
<feature type="domain" description="HTH araC/xylS-type" evidence="1">
    <location>
        <begin position="165"/>
        <end position="264"/>
    </location>
</feature>
<dbReference type="Proteomes" id="UP000608154">
    <property type="component" value="Unassembled WGS sequence"/>
</dbReference>
<reference evidence="2" key="2">
    <citation type="submission" date="2020-09" db="EMBL/GenBank/DDBJ databases">
        <authorList>
            <person name="Sun Q."/>
            <person name="Zhou Y."/>
        </authorList>
    </citation>
    <scope>NUCLEOTIDE SEQUENCE</scope>
    <source>
        <strain evidence="2">CGMCC 1.15095</strain>
    </source>
</reference>
<evidence type="ECO:0000313" key="2">
    <source>
        <dbReference type="EMBL" id="GGB93036.1"/>
    </source>
</evidence>